<dbReference type="AlphaFoldDB" id="A0A450U358"/>
<proteinExistence type="predicted"/>
<gene>
    <name evidence="2" type="ORF">BECKFM1743C_GA0114222_110031</name>
</gene>
<evidence type="ECO:0000256" key="1">
    <source>
        <dbReference type="SAM" id="MobiDB-lite"/>
    </source>
</evidence>
<evidence type="ECO:0000313" key="2">
    <source>
        <dbReference type="EMBL" id="VFJ77578.1"/>
    </source>
</evidence>
<organism evidence="2">
    <name type="scientific">Candidatus Kentrum sp. FM</name>
    <dbReference type="NCBI Taxonomy" id="2126340"/>
    <lineage>
        <taxon>Bacteria</taxon>
        <taxon>Pseudomonadati</taxon>
        <taxon>Pseudomonadota</taxon>
        <taxon>Gammaproteobacteria</taxon>
        <taxon>Candidatus Kentrum</taxon>
    </lineage>
</organism>
<protein>
    <submittedName>
        <fullName evidence="2">Uncharacterized protein</fullName>
    </submittedName>
</protein>
<reference evidence="2" key="1">
    <citation type="submission" date="2019-02" db="EMBL/GenBank/DDBJ databases">
        <authorList>
            <person name="Gruber-Vodicka R. H."/>
            <person name="Seah K. B. B."/>
        </authorList>
    </citation>
    <scope>NUCLEOTIDE SEQUENCE</scope>
    <source>
        <strain evidence="2">BECK_BZ165</strain>
    </source>
</reference>
<sequence length="31" mass="3515">MLFVIDTNPDRAGTEKTMMSIGRARFSPSRE</sequence>
<name>A0A450U358_9GAMM</name>
<feature type="region of interest" description="Disordered" evidence="1">
    <location>
        <begin position="1"/>
        <end position="31"/>
    </location>
</feature>
<dbReference type="EMBL" id="CAADFA010001003">
    <property type="protein sequence ID" value="VFJ77578.1"/>
    <property type="molecule type" value="Genomic_DNA"/>
</dbReference>
<accession>A0A450U358</accession>